<dbReference type="InterPro" id="IPR010816">
    <property type="entry name" value="Het-C"/>
</dbReference>
<name>A0A135WJB1_9FLAO</name>
<proteinExistence type="predicted"/>
<organism evidence="1 2">
    <name type="scientific">Chryseobacterium kwangjuense</name>
    <dbReference type="NCBI Taxonomy" id="267125"/>
    <lineage>
        <taxon>Bacteria</taxon>
        <taxon>Pseudomonadati</taxon>
        <taxon>Bacteroidota</taxon>
        <taxon>Flavobacteriia</taxon>
        <taxon>Flavobacteriales</taxon>
        <taxon>Weeksellaceae</taxon>
        <taxon>Chryseobacterium group</taxon>
        <taxon>Chryseobacterium</taxon>
    </lineage>
</organism>
<gene>
    <name evidence="1" type="ORF">AU378_04435</name>
</gene>
<sequence length="828" mass="95007">MSRTRIVKGKLTKVTHKDHFIYSRGSIINNGATKVIQIGEDNGVLYGKPDFPDLVYEPVEYKLKSVLAHEQLMNTAKELSEMTFILLMLQIFGEEIEVEAIGKLYRDLCDDKLEPPEIIVTRDPIKNYRANYTNKRKKILVSKGFVEEAVKDNEVKAQLMVALLEEYGHHIDNLLRTDYAVNGKEDKDIIDEGAKFAYYFLTVDFANTPKLEFAEAEIPEYKGKLILDLEKESQDLSKYANQDQWYDDDPAEDDIENFGFGFAHGTHGGIEMDALAKTNIFTESEVLQIYYGNWLRDVSQVLVPFTIRFTKAVRDKVENHNKQTQGKTQHLKAGNTAKFSHEGWVELIELFAAKEFIYTKGGTAVKTENYVQHLQRFRNTYGQLTKDILGIYRPEEHIDNPRGLTREHQSVYDETRIKREVPGGSEEISFYIGESEECFRVNSFGQKYYIYRDDENAQKKMGEKVMIKADPLRPSSDSYMSNQLKLAVTKGKNRDGFRHFGAAMHVLEDYFSHTNFVELSLCKLGWKKDSPFKYLKNVYPWVQNRQGTDYSTIPIVTGKFLLDDTCASVVPKMADMLLPIGFSKYEVGNPGERTFGQQTIYTVLKDLADGQKEDPTQTSVKYLGMDSVELFEYYQKLLELSDWMTEQKKREDPIGWVMRGFGFVSHYMGEILMNFTNVIFNIMIESVDDDIKAAQTHVTNVNYGEDPTHTQVGKDAHENPLNGLAAALATVAVKDVGQRIKNIWEGRESDPDGSKLAFYVQNTYSRHPRSVSWMDKEVENWAIRVSKNPSFLEKLYHPTPVAHAHDAAKRKVRIGLDKIEEIKKYFGK</sequence>
<dbReference type="RefSeq" id="WP_062648408.1">
    <property type="nucleotide sequence ID" value="NZ_LPUR01000001.1"/>
</dbReference>
<reference evidence="2" key="1">
    <citation type="submission" date="2015-12" db="EMBL/GenBank/DDBJ databases">
        <title>Genome sequence of a biocontrol rhizobacterium Chryseobacterium kwangjuense strain KJ1R5 isolated from pepper (Capsicum annuum L.).</title>
        <authorList>
            <person name="Jeong J.-J."/>
            <person name="Park H."/>
            <person name="Mannaa M."/>
            <person name="Sang M.K."/>
            <person name="Choi I.-G."/>
            <person name="Kim K.D."/>
        </authorList>
    </citation>
    <scope>NUCLEOTIDE SEQUENCE [LARGE SCALE GENOMIC DNA]</scope>
    <source>
        <strain evidence="2">KJ1R5</strain>
    </source>
</reference>
<accession>A0A135WJB1</accession>
<dbReference type="OrthoDB" id="6717961at2"/>
<comment type="caution">
    <text evidence="1">The sequence shown here is derived from an EMBL/GenBank/DDBJ whole genome shotgun (WGS) entry which is preliminary data.</text>
</comment>
<dbReference type="EMBL" id="LPUR01000001">
    <property type="protein sequence ID" value="KXH85007.1"/>
    <property type="molecule type" value="Genomic_DNA"/>
</dbReference>
<dbReference type="AlphaFoldDB" id="A0A135WJB1"/>
<dbReference type="Pfam" id="PF07217">
    <property type="entry name" value="Het-C"/>
    <property type="match status" value="1"/>
</dbReference>
<reference evidence="1 2" key="2">
    <citation type="journal article" date="2016" name="Genome Announc.">
        <title>Draft Genome Sequence of a Biocontrol Rhizobacterium, Chryseobacterium kwangjuense Strain KJ1R5, Isolated from Pepper (Capsicum annuum).</title>
        <authorList>
            <person name="Jeong J.J."/>
            <person name="Park H."/>
            <person name="Park B.H."/>
            <person name="Mannaa M."/>
            <person name="Sang M.K."/>
            <person name="Choi I.G."/>
            <person name="Kim K.D."/>
        </authorList>
    </citation>
    <scope>NUCLEOTIDE SEQUENCE [LARGE SCALE GENOMIC DNA]</scope>
    <source>
        <strain evidence="1 2">KJ1R5</strain>
    </source>
</reference>
<evidence type="ECO:0008006" key="3">
    <source>
        <dbReference type="Google" id="ProtNLM"/>
    </source>
</evidence>
<evidence type="ECO:0000313" key="1">
    <source>
        <dbReference type="EMBL" id="KXH85007.1"/>
    </source>
</evidence>
<evidence type="ECO:0000313" key="2">
    <source>
        <dbReference type="Proteomes" id="UP000070513"/>
    </source>
</evidence>
<dbReference type="Proteomes" id="UP000070513">
    <property type="component" value="Unassembled WGS sequence"/>
</dbReference>
<protein>
    <recommendedName>
        <fullName evidence="3">Heterokaryon incompatibility protein Het-C</fullName>
    </recommendedName>
</protein>